<dbReference type="InterPro" id="IPR025110">
    <property type="entry name" value="AMP-bd_C"/>
</dbReference>
<dbReference type="EMBL" id="JAGDFL010000005">
    <property type="protein sequence ID" value="KAG7401964.1"/>
    <property type="molecule type" value="Genomic_DNA"/>
</dbReference>
<sequence length="773" mass="86912">MPALSPASRQRGVLSPRPAPRQEDAVVVVAQEALAAAALNWQERAERLQQANVRLKERVNEAENARRRSLTVVKNVPALPNNHVFTKQLVDENHALRRETRELQRRLMQFEGPGARYRSASKSKTTRRRAAKITNSTPARVEAGTEKSRALEKVAEVQQKEEALAEQNQAETSPARETVDGLARHPLVQELKQHLLNLEVDLERVRQENTLLRGELEQYQTAGEKTRLQDHGKRLAGHLDTDDQVELQSSVASLLQQIKLLEARYQHLEEKARAKAALYQETTTRLEEMSVQLFEAQQQISAQAEQIQLNSDRAALEDDLLQEFHLLRSENMKLNETVATLSSRPFDALSNDLAKKNIWIAQLEDEVRELETDRANLQNECATTRRTSEHLRYRIETLTTETKDLANELCQVKAECEQQTMQMEVAQLQLRFYTSPDDYVLMSAVGKALKEMKKKELKDNHSEDAGRSRKNEASEDKMIFRSRHPTLAIPADASLWNVVEQHAREIGEKPAFICGLTERTLTYEDLHRQAKQVCAGLAANGISKGDVVLLHSINCIEYPMVFLALNRLGAICSPSSPQFTAEELADQIEAAQAVAVISHEKFTKVATQAAAMRGMPKQQVYALKQIEGSSDLQTIDDGFVRTGDIGYIDDDGFVFIVDRLKELIKYKGHQVAPAEIEDVLNSHPRVVDSACVRGHDQLTGEEIPKAFVVVEAGANPLSEEELMAFVAAKVTGYKRVRAVEFVDSIPKSSSGKILRRVLQARENAMMKKARSRL</sequence>
<evidence type="ECO:0000256" key="3">
    <source>
        <dbReference type="SAM" id="Coils"/>
    </source>
</evidence>
<gene>
    <name evidence="7" type="ORF">PHYBOEH_008485</name>
</gene>
<evidence type="ECO:0000256" key="2">
    <source>
        <dbReference type="ARBA" id="ARBA00022598"/>
    </source>
</evidence>
<feature type="compositionally biased region" description="Basic residues" evidence="4">
    <location>
        <begin position="119"/>
        <end position="131"/>
    </location>
</feature>
<evidence type="ECO:0000313" key="7">
    <source>
        <dbReference type="EMBL" id="KAG7401964.1"/>
    </source>
</evidence>
<feature type="domain" description="AMP-dependent synthetase/ligase" evidence="5">
    <location>
        <begin position="500"/>
        <end position="615"/>
    </location>
</feature>
<evidence type="ECO:0000259" key="6">
    <source>
        <dbReference type="Pfam" id="PF13193"/>
    </source>
</evidence>
<dbReference type="AlphaFoldDB" id="A0A8T1X9B4"/>
<keyword evidence="2" id="KW-0436">Ligase</keyword>
<protein>
    <recommendedName>
        <fullName evidence="9">4-coumarate-CoA ligase</fullName>
    </recommendedName>
</protein>
<name>A0A8T1X9B4_9STRA</name>
<dbReference type="OrthoDB" id="126486at2759"/>
<dbReference type="GO" id="GO:0016405">
    <property type="term" value="F:CoA-ligase activity"/>
    <property type="evidence" value="ECO:0007669"/>
    <property type="project" value="TreeGrafter"/>
</dbReference>
<evidence type="ECO:0000313" key="8">
    <source>
        <dbReference type="Proteomes" id="UP000693981"/>
    </source>
</evidence>
<evidence type="ECO:0000256" key="4">
    <source>
        <dbReference type="SAM" id="MobiDB-lite"/>
    </source>
</evidence>
<reference evidence="7" key="1">
    <citation type="submission" date="2021-02" db="EMBL/GenBank/DDBJ databases">
        <authorList>
            <person name="Palmer J.M."/>
        </authorList>
    </citation>
    <scope>NUCLEOTIDE SEQUENCE</scope>
    <source>
        <strain evidence="7">SCRP23</strain>
    </source>
</reference>
<evidence type="ECO:0008006" key="9">
    <source>
        <dbReference type="Google" id="ProtNLM"/>
    </source>
</evidence>
<comment type="similarity">
    <text evidence="1">Belongs to the ATP-dependent AMP-binding enzyme family.</text>
</comment>
<feature type="region of interest" description="Disordered" evidence="4">
    <location>
        <begin position="454"/>
        <end position="477"/>
    </location>
</feature>
<evidence type="ECO:0000256" key="1">
    <source>
        <dbReference type="ARBA" id="ARBA00006432"/>
    </source>
</evidence>
<evidence type="ECO:0000259" key="5">
    <source>
        <dbReference type="Pfam" id="PF00501"/>
    </source>
</evidence>
<dbReference type="Pfam" id="PF13193">
    <property type="entry name" value="AMP-binding_C"/>
    <property type="match status" value="1"/>
</dbReference>
<feature type="region of interest" description="Disordered" evidence="4">
    <location>
        <begin position="1"/>
        <end position="21"/>
    </location>
</feature>
<dbReference type="PANTHER" id="PTHR24096">
    <property type="entry name" value="LONG-CHAIN-FATTY-ACID--COA LIGASE"/>
    <property type="match status" value="1"/>
</dbReference>
<comment type="caution">
    <text evidence="7">The sequence shown here is derived from an EMBL/GenBank/DDBJ whole genome shotgun (WGS) entry which is preliminary data.</text>
</comment>
<feature type="coiled-coil region" evidence="3">
    <location>
        <begin position="38"/>
        <end position="106"/>
    </location>
</feature>
<feature type="coiled-coil region" evidence="3">
    <location>
        <begin position="353"/>
        <end position="387"/>
    </location>
</feature>
<dbReference type="Pfam" id="PF00501">
    <property type="entry name" value="AMP-binding"/>
    <property type="match status" value="1"/>
</dbReference>
<feature type="region of interest" description="Disordered" evidence="4">
    <location>
        <begin position="112"/>
        <end position="177"/>
    </location>
</feature>
<feature type="compositionally biased region" description="Basic and acidic residues" evidence="4">
    <location>
        <begin position="143"/>
        <end position="163"/>
    </location>
</feature>
<accession>A0A8T1X9B4</accession>
<dbReference type="InterPro" id="IPR000873">
    <property type="entry name" value="AMP-dep_synth/lig_dom"/>
</dbReference>
<dbReference type="Proteomes" id="UP000693981">
    <property type="component" value="Unassembled WGS sequence"/>
</dbReference>
<keyword evidence="3" id="KW-0175">Coiled coil</keyword>
<dbReference type="PANTHER" id="PTHR24096:SF149">
    <property type="entry name" value="AMP-BINDING DOMAIN-CONTAINING PROTEIN-RELATED"/>
    <property type="match status" value="1"/>
</dbReference>
<organism evidence="7 8">
    <name type="scientific">Phytophthora boehmeriae</name>
    <dbReference type="NCBI Taxonomy" id="109152"/>
    <lineage>
        <taxon>Eukaryota</taxon>
        <taxon>Sar</taxon>
        <taxon>Stramenopiles</taxon>
        <taxon>Oomycota</taxon>
        <taxon>Peronosporomycetes</taxon>
        <taxon>Peronosporales</taxon>
        <taxon>Peronosporaceae</taxon>
        <taxon>Phytophthora</taxon>
    </lineage>
</organism>
<proteinExistence type="inferred from homology"/>
<feature type="domain" description="AMP-binding enzyme C-terminal" evidence="6">
    <location>
        <begin position="675"/>
        <end position="752"/>
    </location>
</feature>
<keyword evidence="8" id="KW-1185">Reference proteome</keyword>